<keyword evidence="2" id="KW-1185">Reference proteome</keyword>
<accession>F0XV72</accession>
<dbReference type="EMBL" id="GL630006">
    <property type="protein sequence ID" value="EFW98968.1"/>
    <property type="molecule type" value="Genomic_DNA"/>
</dbReference>
<sequence length="253" mass="28267">MAPSTEVLTDSTDSRSPTIAPGYAQLFGNVEAALSTTSLGPCRWYIVAMSCVVAGPDPDIAAAQLYCYLCAQPQYKTPQARQKLIRRLREALLKAISIVGVCKPLEAILAIAAIERPEDRDYGMTREGWQCDSANLSRGMEWLQKIYAQNSSDTLGLFAAHRDFEWISKNITYGLYLGDRQVLDDLDTEMVVLPAIMSQNLKTETWWHIRGTRRIGVSKADTKVLWNTIKNIAAHYGQQLDRVPGVDEVERDV</sequence>
<evidence type="ECO:0000313" key="2">
    <source>
        <dbReference type="Proteomes" id="UP000007796"/>
    </source>
</evidence>
<name>F0XV72_GROCL</name>
<dbReference type="InterPro" id="IPR052999">
    <property type="entry name" value="PTS1_Protein"/>
</dbReference>
<dbReference type="PANTHER" id="PTHR28180:SF5">
    <property type="entry name" value="DNA POLYMERASE ALPHA SUBUNIT B"/>
    <property type="match status" value="1"/>
</dbReference>
<dbReference type="Gene3D" id="1.20.1290.10">
    <property type="entry name" value="AhpD-like"/>
    <property type="match status" value="1"/>
</dbReference>
<dbReference type="HOGENOM" id="CLU_065389_0_0_1"/>
<dbReference type="GeneID" id="25978074"/>
<dbReference type="eggNOG" id="ENOG502SAR1">
    <property type="taxonomic scope" value="Eukaryota"/>
</dbReference>
<proteinExistence type="predicted"/>
<evidence type="ECO:0000313" key="1">
    <source>
        <dbReference type="EMBL" id="EFW98968.1"/>
    </source>
</evidence>
<dbReference type="SUPFAM" id="SSF69118">
    <property type="entry name" value="AhpD-like"/>
    <property type="match status" value="1"/>
</dbReference>
<dbReference type="AlphaFoldDB" id="F0XV72"/>
<dbReference type="RefSeq" id="XP_014168451.1">
    <property type="nucleotide sequence ID" value="XM_014312976.1"/>
</dbReference>
<protein>
    <submittedName>
        <fullName evidence="1">Uncharacterized protein</fullName>
    </submittedName>
</protein>
<dbReference type="PANTHER" id="PTHR28180">
    <property type="entry name" value="CONSERVED MITOCHONDRIAL PROTEIN-RELATED"/>
    <property type="match status" value="1"/>
</dbReference>
<dbReference type="InParanoid" id="F0XV72"/>
<gene>
    <name evidence="1" type="ORF">CMQ_4820</name>
</gene>
<organism evidence="2">
    <name type="scientific">Grosmannia clavigera (strain kw1407 / UAMH 11150)</name>
    <name type="common">Blue stain fungus</name>
    <name type="synonym">Graphiocladiella clavigera</name>
    <dbReference type="NCBI Taxonomy" id="655863"/>
    <lineage>
        <taxon>Eukaryota</taxon>
        <taxon>Fungi</taxon>
        <taxon>Dikarya</taxon>
        <taxon>Ascomycota</taxon>
        <taxon>Pezizomycotina</taxon>
        <taxon>Sordariomycetes</taxon>
        <taxon>Sordariomycetidae</taxon>
        <taxon>Ophiostomatales</taxon>
        <taxon>Ophiostomataceae</taxon>
        <taxon>Leptographium</taxon>
    </lineage>
</organism>
<dbReference type="Proteomes" id="UP000007796">
    <property type="component" value="Unassembled WGS sequence"/>
</dbReference>
<dbReference type="OrthoDB" id="5537330at2759"/>
<dbReference type="InterPro" id="IPR029032">
    <property type="entry name" value="AhpD-like"/>
</dbReference>
<reference evidence="1 2" key="1">
    <citation type="journal article" date="2011" name="Proc. Natl. Acad. Sci. U.S.A.">
        <title>Genome and transcriptome analyses of the mountain pine beetle-fungal symbiont Grosmannia clavigera, a lodgepole pine pathogen.</title>
        <authorList>
            <person name="DiGuistini S."/>
            <person name="Wang Y."/>
            <person name="Liao N.Y."/>
            <person name="Taylor G."/>
            <person name="Tanguay P."/>
            <person name="Feau N."/>
            <person name="Henrissat B."/>
            <person name="Chan S.K."/>
            <person name="Hesse-Orce U."/>
            <person name="Alamouti S.M."/>
            <person name="Tsui C.K.M."/>
            <person name="Docking R.T."/>
            <person name="Levasseur A."/>
            <person name="Haridas S."/>
            <person name="Robertson G."/>
            <person name="Birol I."/>
            <person name="Holt R.A."/>
            <person name="Marra M.A."/>
            <person name="Hamelin R.C."/>
            <person name="Hirst M."/>
            <person name="Jones S.J.M."/>
            <person name="Bohlmann J."/>
            <person name="Breuil C."/>
        </authorList>
    </citation>
    <scope>NUCLEOTIDE SEQUENCE [LARGE SCALE GENOMIC DNA]</scope>
    <source>
        <strain evidence="2">kw1407 / UAMH 11150</strain>
    </source>
</reference>